<dbReference type="InterPro" id="IPR051315">
    <property type="entry name" value="Bact_Chemotaxis_CheA"/>
</dbReference>
<evidence type="ECO:0000256" key="6">
    <source>
        <dbReference type="ARBA" id="ARBA00023012"/>
    </source>
</evidence>
<keyword evidence="6" id="KW-0902">Two-component regulatory system</keyword>
<organism evidence="11 12">
    <name type="scientific">Kaistia defluvii</name>
    <dbReference type="NCBI Taxonomy" id="410841"/>
    <lineage>
        <taxon>Bacteria</taxon>
        <taxon>Pseudomonadati</taxon>
        <taxon>Pseudomonadota</taxon>
        <taxon>Alphaproteobacteria</taxon>
        <taxon>Hyphomicrobiales</taxon>
        <taxon>Kaistiaceae</taxon>
        <taxon>Kaistia</taxon>
    </lineage>
</organism>
<dbReference type="InterPro" id="IPR008207">
    <property type="entry name" value="Sig_transdc_His_kin_Hpt_dom"/>
</dbReference>
<keyword evidence="3 7" id="KW-0597">Phosphoprotein</keyword>
<dbReference type="PROSITE" id="PS50109">
    <property type="entry name" value="HIS_KIN"/>
    <property type="match status" value="1"/>
</dbReference>
<dbReference type="InterPro" id="IPR004105">
    <property type="entry name" value="CheA-like_dim"/>
</dbReference>
<evidence type="ECO:0000256" key="4">
    <source>
        <dbReference type="ARBA" id="ARBA00022679"/>
    </source>
</evidence>
<dbReference type="SUPFAM" id="SSF55874">
    <property type="entry name" value="ATPase domain of HSP90 chaperone/DNA topoisomerase II/histidine kinase"/>
    <property type="match status" value="1"/>
</dbReference>
<dbReference type="SUPFAM" id="SSF47226">
    <property type="entry name" value="Histidine-containing phosphotransfer domain, HPT domain"/>
    <property type="match status" value="1"/>
</dbReference>
<dbReference type="SUPFAM" id="SSF47384">
    <property type="entry name" value="Homodimeric domain of signal transducing histidine kinase"/>
    <property type="match status" value="1"/>
</dbReference>
<dbReference type="Pfam" id="PF01627">
    <property type="entry name" value="Hpt"/>
    <property type="match status" value="1"/>
</dbReference>
<dbReference type="SMART" id="SM00073">
    <property type="entry name" value="HPT"/>
    <property type="match status" value="1"/>
</dbReference>
<dbReference type="Pfam" id="PF02895">
    <property type="entry name" value="H-kinase_dim"/>
    <property type="match status" value="1"/>
</dbReference>
<accession>A0ABV2R434</accession>
<gene>
    <name evidence="11" type="ORF">ABIE08_004000</name>
</gene>
<dbReference type="InterPro" id="IPR037006">
    <property type="entry name" value="CheA-like_homodim_sf"/>
</dbReference>
<dbReference type="InterPro" id="IPR003594">
    <property type="entry name" value="HATPase_dom"/>
</dbReference>
<feature type="modified residue" description="Phosphohistidine" evidence="7">
    <location>
        <position position="44"/>
    </location>
</feature>
<evidence type="ECO:0000313" key="12">
    <source>
        <dbReference type="Proteomes" id="UP001549321"/>
    </source>
</evidence>
<dbReference type="Proteomes" id="UP001549321">
    <property type="component" value="Unassembled WGS sequence"/>
</dbReference>
<evidence type="ECO:0000259" key="8">
    <source>
        <dbReference type="PROSITE" id="PS50109"/>
    </source>
</evidence>
<dbReference type="SMART" id="SM00260">
    <property type="entry name" value="CheW"/>
    <property type="match status" value="1"/>
</dbReference>
<dbReference type="PROSITE" id="PS50894">
    <property type="entry name" value="HPT"/>
    <property type="match status" value="1"/>
</dbReference>
<keyword evidence="12" id="KW-1185">Reference proteome</keyword>
<comment type="caution">
    <text evidence="11">The sequence shown here is derived from an EMBL/GenBank/DDBJ whole genome shotgun (WGS) entry which is preliminary data.</text>
</comment>
<dbReference type="PANTHER" id="PTHR43395:SF1">
    <property type="entry name" value="CHEMOTAXIS PROTEIN CHEA"/>
    <property type="match status" value="1"/>
</dbReference>
<evidence type="ECO:0000256" key="2">
    <source>
        <dbReference type="ARBA" id="ARBA00012438"/>
    </source>
</evidence>
<feature type="domain" description="HPt" evidence="10">
    <location>
        <begin position="1"/>
        <end position="101"/>
    </location>
</feature>
<dbReference type="InterPro" id="IPR036641">
    <property type="entry name" value="HPT_dom_sf"/>
</dbReference>
<feature type="domain" description="Histidine kinase" evidence="8">
    <location>
        <begin position="311"/>
        <end position="515"/>
    </location>
</feature>
<dbReference type="GO" id="GO:0004673">
    <property type="term" value="F:protein histidine kinase activity"/>
    <property type="evidence" value="ECO:0007669"/>
    <property type="project" value="UniProtKB-EC"/>
</dbReference>
<dbReference type="Pfam" id="PF02518">
    <property type="entry name" value="HATPase_c"/>
    <property type="match status" value="1"/>
</dbReference>
<dbReference type="EMBL" id="JBEPSM010000003">
    <property type="protein sequence ID" value="MET4636049.1"/>
    <property type="molecule type" value="Genomic_DNA"/>
</dbReference>
<evidence type="ECO:0000259" key="10">
    <source>
        <dbReference type="PROSITE" id="PS50894"/>
    </source>
</evidence>
<dbReference type="Gene3D" id="1.20.120.160">
    <property type="entry name" value="HPT domain"/>
    <property type="match status" value="1"/>
</dbReference>
<dbReference type="RefSeq" id="WP_354553576.1">
    <property type="nucleotide sequence ID" value="NZ_JBEPSM010000003.1"/>
</dbReference>
<dbReference type="InterPro" id="IPR004358">
    <property type="entry name" value="Sig_transdc_His_kin-like_C"/>
</dbReference>
<dbReference type="PRINTS" id="PR00344">
    <property type="entry name" value="BCTRLSENSOR"/>
</dbReference>
<evidence type="ECO:0000256" key="5">
    <source>
        <dbReference type="ARBA" id="ARBA00022777"/>
    </source>
</evidence>
<dbReference type="PROSITE" id="PS50851">
    <property type="entry name" value="CHEW"/>
    <property type="match status" value="1"/>
</dbReference>
<reference evidence="11 12" key="1">
    <citation type="submission" date="2024-06" db="EMBL/GenBank/DDBJ databases">
        <title>Sorghum-associated microbial communities from plants grown in Nebraska, USA.</title>
        <authorList>
            <person name="Schachtman D."/>
        </authorList>
    </citation>
    <scope>NUCLEOTIDE SEQUENCE [LARGE SCALE GENOMIC DNA]</scope>
    <source>
        <strain evidence="11 12">3207</strain>
    </source>
</reference>
<dbReference type="SMART" id="SM01231">
    <property type="entry name" value="H-kinase_dim"/>
    <property type="match status" value="1"/>
</dbReference>
<keyword evidence="4 11" id="KW-0808">Transferase</keyword>
<dbReference type="Gene3D" id="3.30.565.10">
    <property type="entry name" value="Histidine kinase-like ATPase, C-terminal domain"/>
    <property type="match status" value="1"/>
</dbReference>
<evidence type="ECO:0000313" key="11">
    <source>
        <dbReference type="EMBL" id="MET4636049.1"/>
    </source>
</evidence>
<dbReference type="InterPro" id="IPR002545">
    <property type="entry name" value="CheW-lke_dom"/>
</dbReference>
<dbReference type="EC" id="2.7.13.3" evidence="2"/>
<protein>
    <recommendedName>
        <fullName evidence="2">histidine kinase</fullName>
        <ecNumber evidence="2">2.7.13.3</ecNumber>
    </recommendedName>
</protein>
<dbReference type="PANTHER" id="PTHR43395">
    <property type="entry name" value="SENSOR HISTIDINE KINASE CHEA"/>
    <property type="match status" value="1"/>
</dbReference>
<keyword evidence="5 11" id="KW-0418">Kinase</keyword>
<feature type="domain" description="CheW-like" evidence="9">
    <location>
        <begin position="517"/>
        <end position="645"/>
    </location>
</feature>
<dbReference type="InterPro" id="IPR005467">
    <property type="entry name" value="His_kinase_dom"/>
</dbReference>
<evidence type="ECO:0000259" key="9">
    <source>
        <dbReference type="PROSITE" id="PS50851"/>
    </source>
</evidence>
<evidence type="ECO:0000256" key="1">
    <source>
        <dbReference type="ARBA" id="ARBA00000085"/>
    </source>
</evidence>
<dbReference type="SMART" id="SM00387">
    <property type="entry name" value="HATPase_c"/>
    <property type="match status" value="1"/>
</dbReference>
<dbReference type="InterPro" id="IPR036890">
    <property type="entry name" value="HATPase_C_sf"/>
</dbReference>
<dbReference type="SUPFAM" id="SSF50341">
    <property type="entry name" value="CheW-like"/>
    <property type="match status" value="1"/>
</dbReference>
<dbReference type="InterPro" id="IPR036097">
    <property type="entry name" value="HisK_dim/P_sf"/>
</dbReference>
<dbReference type="Gene3D" id="1.10.287.560">
    <property type="entry name" value="Histidine kinase CheA-like, homodimeric domain"/>
    <property type="match status" value="1"/>
</dbReference>
<comment type="catalytic activity">
    <reaction evidence="1">
        <text>ATP + protein L-histidine = ADP + protein N-phospho-L-histidine.</text>
        <dbReference type="EC" id="2.7.13.3"/>
    </reaction>
</comment>
<dbReference type="Gene3D" id="2.30.30.40">
    <property type="entry name" value="SH3 Domains"/>
    <property type="match status" value="1"/>
</dbReference>
<evidence type="ECO:0000256" key="3">
    <source>
        <dbReference type="ARBA" id="ARBA00022553"/>
    </source>
</evidence>
<proteinExistence type="predicted"/>
<dbReference type="InterPro" id="IPR036061">
    <property type="entry name" value="CheW-like_dom_sf"/>
</dbReference>
<sequence>MDDLLAQFVIEAAELTQQAAEDLLALEREPGDRARLDSAFRAIHTLKGSVGLFDLAPMQSALHAAEDVLGLAKKEDAELDPSRIDPMFAVVEWVDRCVRDLEQTGSLGAKAQEESAELVRALGSKASASASAVPPSLTSGPVPPWAASLFEAHPTGQGADAVAFRYAPTPQCFFNGDDPVTLLAAVPQIVFARILTRDEWPAPTEMNPFRSNLIFEAISTAKRADIEAVFRLIPDQIAIVQARLAAQPAPPPEPVEPSARTIRVDLARIDDIVTLVGEVLAAKNGMSALVAEAQALAGGLPLSRNIATAQQDLTRLINRLQRATTDVRMVPLGDTLRRLPRLAREISGQTGKPLQLDVSGSEIEADKSIVDGLYEPLLHMLRNAVDHGIETEEQRRIAGKPAKGRISVTARQVGHRIELQVADDGRGIEPEQIRATALARGLIPREAAESLDGTAILDLLFAPGFSTSESVTDLSGRGVGMDAVRTAVRRLGGKVAIASTVGAGTTITLSLPTGFSMSRILVVSSSGEAYGIPLEAVAETLRIPSDALVKVRAGEAYVLRNRTLPVLRLGDILGTPTPPRPNELMLVLELGATVVGLVVDSIGERFETLLRPPSGLLKHANSILGTAVVGDGRIVIVLNLEALLS</sequence>
<dbReference type="CDD" id="cd00088">
    <property type="entry name" value="HPT"/>
    <property type="match status" value="1"/>
</dbReference>
<evidence type="ECO:0000256" key="7">
    <source>
        <dbReference type="PROSITE-ProRule" id="PRU00110"/>
    </source>
</evidence>
<dbReference type="Pfam" id="PF01584">
    <property type="entry name" value="CheW"/>
    <property type="match status" value="1"/>
</dbReference>
<name>A0ABV2R434_9HYPH</name>